<dbReference type="CDD" id="cd06532">
    <property type="entry name" value="Glyco_transf_25"/>
    <property type="match status" value="1"/>
</dbReference>
<sequence length="270" mass="30921">MSHFSPTLTSPIDSRSRRVSIEPFGVFVLTMRDETRMASIERQLSRLDISFEYIDATVLERIEHADLPIEREAIQARYGRMLTQGEVSCFLSHRRIWQQVVEAGKPGVIFEDDALIEEELCQFLDRLNGVSARFDVVLLGHSKKDHRRKTLYHFLEPLKRWTPMGPFKLGRGFKTWPSGAVGYVVTPAGAAKLLAATTAIRCVLDDWPYFETKGVKVQEVRPLLVWEDFIKLDSSLEGERQTPARRKLFSIARVIRGCVRQLQSRKDDGS</sequence>
<keyword evidence="3" id="KW-1185">Reference proteome</keyword>
<evidence type="ECO:0000259" key="1">
    <source>
        <dbReference type="Pfam" id="PF01755"/>
    </source>
</evidence>
<dbReference type="InterPro" id="IPR002654">
    <property type="entry name" value="Glyco_trans_25"/>
</dbReference>
<name>A0ABQ6XCZ4_9GAMM</name>
<protein>
    <submittedName>
        <fullName evidence="2">Glycosyltransferase family 25 protein</fullName>
    </submittedName>
</protein>
<evidence type="ECO:0000313" key="2">
    <source>
        <dbReference type="EMBL" id="KAE8439025.1"/>
    </source>
</evidence>
<comment type="caution">
    <text evidence="2">The sequence shown here is derived from an EMBL/GenBank/DDBJ whole genome shotgun (WGS) entry which is preliminary data.</text>
</comment>
<dbReference type="EMBL" id="VWRT01000004">
    <property type="protein sequence ID" value="KAE8439025.1"/>
    <property type="molecule type" value="Genomic_DNA"/>
</dbReference>
<dbReference type="Proteomes" id="UP000466130">
    <property type="component" value="Unassembled WGS sequence"/>
</dbReference>
<organism evidence="2 3">
    <name type="scientific">Vreelandella piezotolerans</name>
    <dbReference type="NCBI Taxonomy" id="2609667"/>
    <lineage>
        <taxon>Bacteria</taxon>
        <taxon>Pseudomonadati</taxon>
        <taxon>Pseudomonadota</taxon>
        <taxon>Gammaproteobacteria</taxon>
        <taxon>Oceanospirillales</taxon>
        <taxon>Halomonadaceae</taxon>
        <taxon>Vreelandella</taxon>
    </lineage>
</organism>
<feature type="domain" description="Glycosyl transferase family 25" evidence="1">
    <location>
        <begin position="27"/>
        <end position="205"/>
    </location>
</feature>
<evidence type="ECO:0000313" key="3">
    <source>
        <dbReference type="Proteomes" id="UP000466130"/>
    </source>
</evidence>
<gene>
    <name evidence="2" type="ORF">F1978_05900</name>
</gene>
<accession>A0ABQ6XCZ4</accession>
<dbReference type="Pfam" id="PF01755">
    <property type="entry name" value="Glyco_transf_25"/>
    <property type="match status" value="1"/>
</dbReference>
<reference evidence="2 3" key="1">
    <citation type="submission" date="2019-09" db="EMBL/GenBank/DDBJ databases">
        <title>The Halomonas whole genome shotgun (WGS).</title>
        <authorList>
            <person name="Xie Z."/>
        </authorList>
    </citation>
    <scope>NUCLEOTIDE SEQUENCE [LARGE SCALE GENOMIC DNA]</scope>
    <source>
        <strain evidence="2 3">NBT06E8</strain>
    </source>
</reference>
<proteinExistence type="predicted"/>